<comment type="catalytic activity">
    <reaction evidence="12">
        <text>D-fructose(out) = D-fructose(in)</text>
        <dbReference type="Rhea" id="RHEA:60372"/>
        <dbReference type="ChEBI" id="CHEBI:37721"/>
    </reaction>
    <physiologicalReaction direction="left-to-right" evidence="12">
        <dbReference type="Rhea" id="RHEA:60373"/>
    </physiologicalReaction>
</comment>
<feature type="transmembrane region" description="Helical" evidence="15">
    <location>
        <begin position="250"/>
        <end position="269"/>
    </location>
</feature>
<comment type="catalytic activity">
    <reaction evidence="9">
        <text>D-xylose(out) = D-xylose(in)</text>
        <dbReference type="Rhea" id="RHEA:78427"/>
        <dbReference type="ChEBI" id="CHEBI:53455"/>
    </reaction>
    <physiologicalReaction direction="left-to-right" evidence="9">
        <dbReference type="Rhea" id="RHEA:78428"/>
    </physiologicalReaction>
</comment>
<comment type="subunit">
    <text evidence="3">Homodimer.</text>
</comment>
<gene>
    <name evidence="17" type="ORF">BRAN1462_LOCUS18333</name>
</gene>
<feature type="transmembrane region" description="Helical" evidence="15">
    <location>
        <begin position="221"/>
        <end position="244"/>
    </location>
</feature>
<dbReference type="PROSITE" id="PS00216">
    <property type="entry name" value="SUGAR_TRANSPORT_1"/>
    <property type="match status" value="1"/>
</dbReference>
<dbReference type="InterPro" id="IPR050360">
    <property type="entry name" value="MFS_Sugar_Transporters"/>
</dbReference>
<evidence type="ECO:0000256" key="9">
    <source>
        <dbReference type="ARBA" id="ARBA00044656"/>
    </source>
</evidence>
<accession>A0A7S2JHU5</accession>
<organism evidence="17">
    <name type="scientific">Zooxanthella nutricula</name>
    <dbReference type="NCBI Taxonomy" id="1333877"/>
    <lineage>
        <taxon>Eukaryota</taxon>
        <taxon>Sar</taxon>
        <taxon>Alveolata</taxon>
        <taxon>Dinophyceae</taxon>
        <taxon>Peridiniales</taxon>
        <taxon>Peridiniales incertae sedis</taxon>
        <taxon>Zooxanthella</taxon>
    </lineage>
</organism>
<comment type="catalytic activity">
    <reaction evidence="8">
        <text>D-glucose(out) = D-glucose(in)</text>
        <dbReference type="Rhea" id="RHEA:60376"/>
        <dbReference type="ChEBI" id="CHEBI:4167"/>
    </reaction>
    <physiologicalReaction direction="left-to-right" evidence="8">
        <dbReference type="Rhea" id="RHEA:60377"/>
    </physiologicalReaction>
</comment>
<dbReference type="InterPro" id="IPR005829">
    <property type="entry name" value="Sugar_transporter_CS"/>
</dbReference>
<evidence type="ECO:0000256" key="15">
    <source>
        <dbReference type="SAM" id="Phobius"/>
    </source>
</evidence>
<dbReference type="SUPFAM" id="SSF103473">
    <property type="entry name" value="MFS general substrate transporter"/>
    <property type="match status" value="1"/>
</dbReference>
<dbReference type="AlphaFoldDB" id="A0A7S2JHU5"/>
<keyword evidence="4 15" id="KW-0812">Transmembrane</keyword>
<dbReference type="GO" id="GO:0005351">
    <property type="term" value="F:carbohydrate:proton symporter activity"/>
    <property type="evidence" value="ECO:0007669"/>
    <property type="project" value="TreeGrafter"/>
</dbReference>
<evidence type="ECO:0000256" key="2">
    <source>
        <dbReference type="ARBA" id="ARBA00010992"/>
    </source>
</evidence>
<dbReference type="InterPro" id="IPR036259">
    <property type="entry name" value="MFS_trans_sf"/>
</dbReference>
<dbReference type="InterPro" id="IPR020846">
    <property type="entry name" value="MFS_dom"/>
</dbReference>
<comment type="subcellular location">
    <subcellularLocation>
        <location evidence="1">Membrane</location>
        <topology evidence="1">Multi-pass membrane protein</topology>
    </subcellularLocation>
</comment>
<comment type="catalytic activity">
    <reaction evidence="10">
        <text>D-mannose(out) = D-mannose(in)</text>
        <dbReference type="Rhea" id="RHEA:78391"/>
        <dbReference type="ChEBI" id="CHEBI:4208"/>
    </reaction>
    <physiologicalReaction direction="left-to-right" evidence="10">
        <dbReference type="Rhea" id="RHEA:78392"/>
    </physiologicalReaction>
</comment>
<evidence type="ECO:0000256" key="1">
    <source>
        <dbReference type="ARBA" id="ARBA00004141"/>
    </source>
</evidence>
<dbReference type="InterPro" id="IPR005828">
    <property type="entry name" value="MFS_sugar_transport-like"/>
</dbReference>
<keyword evidence="5 15" id="KW-1133">Transmembrane helix</keyword>
<comment type="similarity">
    <text evidence="2">Belongs to the major facilitator superfamily. Sugar transporter (TC 2.A.1.1) family.</text>
</comment>
<dbReference type="PRINTS" id="PR00171">
    <property type="entry name" value="SUGRTRNSPORT"/>
</dbReference>
<evidence type="ECO:0000256" key="12">
    <source>
        <dbReference type="ARBA" id="ARBA00044710"/>
    </source>
</evidence>
<evidence type="ECO:0000256" key="3">
    <source>
        <dbReference type="ARBA" id="ARBA00011738"/>
    </source>
</evidence>
<dbReference type="PROSITE" id="PS50850">
    <property type="entry name" value="MFS"/>
    <property type="match status" value="1"/>
</dbReference>
<feature type="region of interest" description="Disordered" evidence="14">
    <location>
        <begin position="294"/>
        <end position="320"/>
    </location>
</feature>
<evidence type="ECO:0000256" key="8">
    <source>
        <dbReference type="ARBA" id="ARBA00044648"/>
    </source>
</evidence>
<evidence type="ECO:0000256" key="6">
    <source>
        <dbReference type="ARBA" id="ARBA00023136"/>
    </source>
</evidence>
<dbReference type="PANTHER" id="PTHR48022">
    <property type="entry name" value="PLASTIDIC GLUCOSE TRANSPORTER 4"/>
    <property type="match status" value="1"/>
</dbReference>
<feature type="transmembrane region" description="Helical" evidence="15">
    <location>
        <begin position="114"/>
        <end position="136"/>
    </location>
</feature>
<evidence type="ECO:0000313" key="17">
    <source>
        <dbReference type="EMBL" id="CAD9548274.1"/>
    </source>
</evidence>
<name>A0A7S2JHU5_9DINO</name>
<dbReference type="EMBL" id="HBGW01028839">
    <property type="protein sequence ID" value="CAD9548274.1"/>
    <property type="molecule type" value="Transcribed_RNA"/>
</dbReference>
<dbReference type="InterPro" id="IPR003663">
    <property type="entry name" value="Sugar/inositol_transpt"/>
</dbReference>
<keyword evidence="6 15" id="KW-0472">Membrane</keyword>
<proteinExistence type="inferred from homology"/>
<dbReference type="PANTHER" id="PTHR48022:SF2">
    <property type="entry name" value="PLASTIDIC GLUCOSE TRANSPORTER 4"/>
    <property type="match status" value="1"/>
</dbReference>
<dbReference type="Pfam" id="PF00083">
    <property type="entry name" value="Sugar_tr"/>
    <property type="match status" value="1"/>
</dbReference>
<evidence type="ECO:0000256" key="13">
    <source>
        <dbReference type="ARBA" id="ARBA00044780"/>
    </source>
</evidence>
<evidence type="ECO:0000256" key="10">
    <source>
        <dbReference type="ARBA" id="ARBA00044662"/>
    </source>
</evidence>
<evidence type="ECO:0000256" key="14">
    <source>
        <dbReference type="SAM" id="MobiDB-lite"/>
    </source>
</evidence>
<evidence type="ECO:0000256" key="5">
    <source>
        <dbReference type="ARBA" id="ARBA00022989"/>
    </source>
</evidence>
<sequence length="320" mass="35347">MGIICAPALVLFFGMMFLPRSPRWLVQQGRRREALVVLLTIRSEEEAVREEEDIYNEVLQAQKEAAPAWSELLRGRQGRLLLLGVTLQLLQQLCGMNAFMYFGPKIFEAIGFSANTFTTINNFVNFLSTFPAVALADRAGRRTLMLCSSVGMLLACAVMGTTGLLCVSRPDGEKWAVSNQSAGWVIAISAFFFVFNFAYGWGPIVWVYCAEIFPLRYRARCIGVCAMANWVGNFIIAQFTPMLLEAIEFSTFYVFGLFCLVGVFLSAWLPETKGVPLEEVQELFDDKAGFRSTATGGKTKAQAPAAAQEDQQDVAAVTTA</sequence>
<reference evidence="17" key="1">
    <citation type="submission" date="2021-01" db="EMBL/GenBank/DDBJ databases">
        <authorList>
            <person name="Corre E."/>
            <person name="Pelletier E."/>
            <person name="Niang G."/>
            <person name="Scheremetjew M."/>
            <person name="Finn R."/>
            <person name="Kale V."/>
            <person name="Holt S."/>
            <person name="Cochrane G."/>
            <person name="Meng A."/>
            <person name="Brown T."/>
            <person name="Cohen L."/>
        </authorList>
    </citation>
    <scope>NUCLEOTIDE SEQUENCE</scope>
    <source>
        <strain evidence="17">RCC3387</strain>
    </source>
</reference>
<comment type="catalytic activity">
    <reaction evidence="11">
        <text>D-glucosamine(out) = D-glucosamine(in)</text>
        <dbReference type="Rhea" id="RHEA:78423"/>
        <dbReference type="ChEBI" id="CHEBI:58723"/>
    </reaction>
    <physiologicalReaction direction="left-to-right" evidence="11">
        <dbReference type="Rhea" id="RHEA:78424"/>
    </physiologicalReaction>
</comment>
<dbReference type="Gene3D" id="1.20.1250.20">
    <property type="entry name" value="MFS general substrate transporter like domains"/>
    <property type="match status" value="1"/>
</dbReference>
<feature type="domain" description="Major facilitator superfamily (MFS) profile" evidence="16">
    <location>
        <begin position="1"/>
        <end position="274"/>
    </location>
</feature>
<feature type="transmembrane region" description="Helical" evidence="15">
    <location>
        <begin position="6"/>
        <end position="26"/>
    </location>
</feature>
<feature type="transmembrane region" description="Helical" evidence="15">
    <location>
        <begin position="184"/>
        <end position="209"/>
    </location>
</feature>
<comment type="catalytic activity">
    <reaction evidence="7">
        <text>D-galactose(in) = D-galactose(out)</text>
        <dbReference type="Rhea" id="RHEA:34915"/>
        <dbReference type="ChEBI" id="CHEBI:4139"/>
    </reaction>
    <physiologicalReaction direction="right-to-left" evidence="7">
        <dbReference type="Rhea" id="RHEA:34917"/>
    </physiologicalReaction>
</comment>
<evidence type="ECO:0000256" key="4">
    <source>
        <dbReference type="ARBA" id="ARBA00022692"/>
    </source>
</evidence>
<dbReference type="GO" id="GO:0016020">
    <property type="term" value="C:membrane"/>
    <property type="evidence" value="ECO:0007669"/>
    <property type="project" value="UniProtKB-SubCell"/>
</dbReference>
<evidence type="ECO:0000256" key="11">
    <source>
        <dbReference type="ARBA" id="ARBA00044668"/>
    </source>
</evidence>
<protein>
    <recommendedName>
        <fullName evidence="13">Hexose transporter 1</fullName>
    </recommendedName>
</protein>
<evidence type="ECO:0000259" key="16">
    <source>
        <dbReference type="PROSITE" id="PS50850"/>
    </source>
</evidence>
<feature type="transmembrane region" description="Helical" evidence="15">
    <location>
        <begin position="80"/>
        <end position="102"/>
    </location>
</feature>
<evidence type="ECO:0000256" key="7">
    <source>
        <dbReference type="ARBA" id="ARBA00044637"/>
    </source>
</evidence>
<feature type="transmembrane region" description="Helical" evidence="15">
    <location>
        <begin position="143"/>
        <end position="164"/>
    </location>
</feature>